<evidence type="ECO:0000313" key="2">
    <source>
        <dbReference type="Proteomes" id="UP001265746"/>
    </source>
</evidence>
<protein>
    <submittedName>
        <fullName evidence="1">Uncharacterized protein</fullName>
    </submittedName>
</protein>
<keyword evidence="2" id="KW-1185">Reference proteome</keyword>
<dbReference type="AlphaFoldDB" id="A0AAD9W8S5"/>
<organism evidence="1 2">
    <name type="scientific">Phomopsis amygdali</name>
    <name type="common">Fusicoccum amygdali</name>
    <dbReference type="NCBI Taxonomy" id="1214568"/>
    <lineage>
        <taxon>Eukaryota</taxon>
        <taxon>Fungi</taxon>
        <taxon>Dikarya</taxon>
        <taxon>Ascomycota</taxon>
        <taxon>Pezizomycotina</taxon>
        <taxon>Sordariomycetes</taxon>
        <taxon>Sordariomycetidae</taxon>
        <taxon>Diaporthales</taxon>
        <taxon>Diaporthaceae</taxon>
        <taxon>Diaporthe</taxon>
    </lineage>
</organism>
<reference evidence="1" key="1">
    <citation type="submission" date="2023-06" db="EMBL/GenBank/DDBJ databases">
        <authorList>
            <person name="Noh H."/>
        </authorList>
    </citation>
    <scope>NUCLEOTIDE SEQUENCE</scope>
    <source>
        <strain evidence="1">DUCC20226</strain>
    </source>
</reference>
<accession>A0AAD9W8S5</accession>
<name>A0AAD9W8S5_PHOAM</name>
<sequence length="152" mass="17221">MTTQDPSRSQTSTMSEYTSTIEGHQRAMKWALTGPPKEAKEYVEALSTPTFYHIMNGQRLSYDAYVRGMEEWRSKVSHYEPMVQEFLRDGDMLAARMTGTIKVDGAETEFESYMFAQLDSAGRMEWLKERSVWGPVGGTADKGTDLGRGAHY</sequence>
<dbReference type="EMBL" id="JAUJFL010000001">
    <property type="protein sequence ID" value="KAK2613216.1"/>
    <property type="molecule type" value="Genomic_DNA"/>
</dbReference>
<proteinExistence type="predicted"/>
<evidence type="ECO:0000313" key="1">
    <source>
        <dbReference type="EMBL" id="KAK2613216.1"/>
    </source>
</evidence>
<dbReference type="Proteomes" id="UP001265746">
    <property type="component" value="Unassembled WGS sequence"/>
</dbReference>
<gene>
    <name evidence="1" type="ORF">N8I77_000141</name>
</gene>
<comment type="caution">
    <text evidence="1">The sequence shown here is derived from an EMBL/GenBank/DDBJ whole genome shotgun (WGS) entry which is preliminary data.</text>
</comment>